<proteinExistence type="predicted"/>
<evidence type="ECO:0000313" key="4">
    <source>
        <dbReference type="Proteomes" id="UP000228503"/>
    </source>
</evidence>
<dbReference type="Proteomes" id="UP000228503">
    <property type="component" value="Unassembled WGS sequence"/>
</dbReference>
<feature type="region of interest" description="Disordered" evidence="1">
    <location>
        <begin position="56"/>
        <end position="96"/>
    </location>
</feature>
<keyword evidence="2" id="KW-0732">Signal</keyword>
<feature type="signal peptide" evidence="2">
    <location>
        <begin position="1"/>
        <end position="24"/>
    </location>
</feature>
<feature type="chain" id="PRO_5014663393" description="Transglycosylase SLT domain-containing protein" evidence="2">
    <location>
        <begin position="25"/>
        <end position="288"/>
    </location>
</feature>
<name>A0A2M7TXP0_9BACT</name>
<evidence type="ECO:0008006" key="5">
    <source>
        <dbReference type="Google" id="ProtNLM"/>
    </source>
</evidence>
<dbReference type="EMBL" id="PFOB01000050">
    <property type="protein sequence ID" value="PIZ62584.1"/>
    <property type="molecule type" value="Genomic_DNA"/>
</dbReference>
<accession>A0A2M7TXP0</accession>
<sequence>MKNIISLFVIFITSLFLISNVAFAAVEIDGGGSSGTVLQKQKKNIIDSIGAMLGLGSDDDTSNPSPSSSPETTPAPNGTIYPTQTLPGDVSNPNTSYPSSFVNEARKCLQNRSAYQLASSYTGVPWQIMAGIHYVEGNCGTNKSCVSGRTLGVNEPDLYGNCSSQGGVGKPVPIGGGCGFRTLADSCIYGANHLKGKIGRVPSSIQDLAKALGRYNGIGNANCGRVNASMPYCPARYEGFDHIYPFSKYDAIHQTMYLVYCADYTRCNPPKIFQRIGVLTIANILSNL</sequence>
<evidence type="ECO:0000313" key="3">
    <source>
        <dbReference type="EMBL" id="PIZ62584.1"/>
    </source>
</evidence>
<gene>
    <name evidence="3" type="ORF">COY16_03860</name>
</gene>
<organism evidence="3 4">
    <name type="scientific">Candidatus Roizmanbacteria bacterium CG_4_10_14_0_2_um_filter_39_13</name>
    <dbReference type="NCBI Taxonomy" id="1974825"/>
    <lineage>
        <taxon>Bacteria</taxon>
        <taxon>Candidatus Roizmaniibacteriota</taxon>
    </lineage>
</organism>
<evidence type="ECO:0000256" key="1">
    <source>
        <dbReference type="SAM" id="MobiDB-lite"/>
    </source>
</evidence>
<comment type="caution">
    <text evidence="3">The sequence shown here is derived from an EMBL/GenBank/DDBJ whole genome shotgun (WGS) entry which is preliminary data.</text>
</comment>
<feature type="compositionally biased region" description="Low complexity" evidence="1">
    <location>
        <begin position="62"/>
        <end position="76"/>
    </location>
</feature>
<feature type="compositionally biased region" description="Polar residues" evidence="1">
    <location>
        <begin position="80"/>
        <end position="96"/>
    </location>
</feature>
<evidence type="ECO:0000256" key="2">
    <source>
        <dbReference type="SAM" id="SignalP"/>
    </source>
</evidence>
<protein>
    <recommendedName>
        <fullName evidence="5">Transglycosylase SLT domain-containing protein</fullName>
    </recommendedName>
</protein>
<reference evidence="4" key="1">
    <citation type="submission" date="2017-09" db="EMBL/GenBank/DDBJ databases">
        <title>Depth-based differentiation of microbial function through sediment-hosted aquifers and enrichment of novel symbionts in the deep terrestrial subsurface.</title>
        <authorList>
            <person name="Probst A.J."/>
            <person name="Ladd B."/>
            <person name="Jarett J.K."/>
            <person name="Geller-Mcgrath D.E."/>
            <person name="Sieber C.M.K."/>
            <person name="Emerson J.B."/>
            <person name="Anantharaman K."/>
            <person name="Thomas B.C."/>
            <person name="Malmstrom R."/>
            <person name="Stieglmeier M."/>
            <person name="Klingl A."/>
            <person name="Woyke T."/>
            <person name="Ryan C.M."/>
            <person name="Banfield J.F."/>
        </authorList>
    </citation>
    <scope>NUCLEOTIDE SEQUENCE [LARGE SCALE GENOMIC DNA]</scope>
</reference>
<dbReference type="AlphaFoldDB" id="A0A2M7TXP0"/>